<evidence type="ECO:0000313" key="5">
    <source>
        <dbReference type="Proteomes" id="UP000271241"/>
    </source>
</evidence>
<dbReference type="PANTHER" id="PTHR45862">
    <property type="entry name" value="PROTEIN SGT1 HOMOLOG"/>
    <property type="match status" value="1"/>
</dbReference>
<name>A0A4V1IWM9_9FUNG</name>
<dbReference type="SUPFAM" id="SSF49764">
    <property type="entry name" value="HSP20-like chaperones"/>
    <property type="match status" value="1"/>
</dbReference>
<accession>A0A4V1IWM9</accession>
<evidence type="ECO:0000259" key="2">
    <source>
        <dbReference type="PROSITE" id="PS51048"/>
    </source>
</evidence>
<evidence type="ECO:0000256" key="1">
    <source>
        <dbReference type="SAM" id="MobiDB-lite"/>
    </source>
</evidence>
<dbReference type="STRING" id="78915.A0A4V1IWM9"/>
<feature type="region of interest" description="Disordered" evidence="1">
    <location>
        <begin position="127"/>
        <end position="146"/>
    </location>
</feature>
<evidence type="ECO:0000259" key="3">
    <source>
        <dbReference type="PROSITE" id="PS51203"/>
    </source>
</evidence>
<sequence length="207" mass="23032">LSHEWYQNDSHVIVEVFAKQLNANDVQVTFGKRALAVNARLPSGSEYVLDLDPLGHAIVADDSSYRVLGTKIEIRLKKVEPGRKWSQLEGADDAVGSTMATTSKENRPSYPSSSQKHVDWDQLERDLEKSDKGAGAEQDKEGDPLSQLFQQIYADADEDTRRAMIKSFTESGGTSLSTNWEEVGAKRVEVVPPKGMEERKASARPRR</sequence>
<feature type="domain" description="CS" evidence="3">
    <location>
        <begin position="1"/>
        <end position="89"/>
    </location>
</feature>
<feature type="region of interest" description="Disordered" evidence="1">
    <location>
        <begin position="88"/>
        <end position="120"/>
    </location>
</feature>
<dbReference type="Proteomes" id="UP000271241">
    <property type="component" value="Unassembled WGS sequence"/>
</dbReference>
<dbReference type="Pfam" id="PF05002">
    <property type="entry name" value="SGS"/>
    <property type="match status" value="1"/>
</dbReference>
<dbReference type="GO" id="GO:0051087">
    <property type="term" value="F:protein-folding chaperone binding"/>
    <property type="evidence" value="ECO:0007669"/>
    <property type="project" value="InterPro"/>
</dbReference>
<gene>
    <name evidence="4" type="ORF">THASP1DRAFT_16091</name>
</gene>
<feature type="compositionally biased region" description="Basic and acidic residues" evidence="1">
    <location>
        <begin position="127"/>
        <end position="143"/>
    </location>
</feature>
<dbReference type="AlphaFoldDB" id="A0A4V1IWM9"/>
<dbReference type="FunFam" id="2.60.40.790:FF:000012">
    <property type="entry name" value="SGT1 homolog, MIS12 kinetochore complex assembly cochaperone"/>
    <property type="match status" value="1"/>
</dbReference>
<dbReference type="PROSITE" id="PS51203">
    <property type="entry name" value="CS"/>
    <property type="match status" value="1"/>
</dbReference>
<dbReference type="PROSITE" id="PS51048">
    <property type="entry name" value="SGS"/>
    <property type="match status" value="1"/>
</dbReference>
<organism evidence="4 5">
    <name type="scientific">Thamnocephalis sphaerospora</name>
    <dbReference type="NCBI Taxonomy" id="78915"/>
    <lineage>
        <taxon>Eukaryota</taxon>
        <taxon>Fungi</taxon>
        <taxon>Fungi incertae sedis</taxon>
        <taxon>Zoopagomycota</taxon>
        <taxon>Zoopagomycotina</taxon>
        <taxon>Zoopagomycetes</taxon>
        <taxon>Zoopagales</taxon>
        <taxon>Sigmoideomycetaceae</taxon>
        <taxon>Thamnocephalis</taxon>
    </lineage>
</organism>
<dbReference type="InterPro" id="IPR008978">
    <property type="entry name" value="HSP20-like_chaperone"/>
</dbReference>
<feature type="domain" description="SGS" evidence="2">
    <location>
        <begin position="109"/>
        <end position="203"/>
    </location>
</feature>
<dbReference type="GO" id="GO:0005737">
    <property type="term" value="C:cytoplasm"/>
    <property type="evidence" value="ECO:0007669"/>
    <property type="project" value="UniProtKB-ARBA"/>
</dbReference>
<dbReference type="EMBL" id="KZ992635">
    <property type="protein sequence ID" value="RKP08119.1"/>
    <property type="molecule type" value="Genomic_DNA"/>
</dbReference>
<dbReference type="Pfam" id="PF04969">
    <property type="entry name" value="CS"/>
    <property type="match status" value="1"/>
</dbReference>
<feature type="non-terminal residue" evidence="4">
    <location>
        <position position="1"/>
    </location>
</feature>
<keyword evidence="5" id="KW-1185">Reference proteome</keyword>
<dbReference type="InterPro" id="IPR007052">
    <property type="entry name" value="CS_dom"/>
</dbReference>
<dbReference type="InterPro" id="IPR007699">
    <property type="entry name" value="SGS_dom"/>
</dbReference>
<dbReference type="InterPro" id="IPR044563">
    <property type="entry name" value="Sgt1-like"/>
</dbReference>
<reference evidence="5" key="1">
    <citation type="journal article" date="2018" name="Nat. Microbiol.">
        <title>Leveraging single-cell genomics to expand the fungal tree of life.</title>
        <authorList>
            <person name="Ahrendt S.R."/>
            <person name="Quandt C.A."/>
            <person name="Ciobanu D."/>
            <person name="Clum A."/>
            <person name="Salamov A."/>
            <person name="Andreopoulos B."/>
            <person name="Cheng J.F."/>
            <person name="Woyke T."/>
            <person name="Pelin A."/>
            <person name="Henrissat B."/>
            <person name="Reynolds N.K."/>
            <person name="Benny G.L."/>
            <person name="Smith M.E."/>
            <person name="James T.Y."/>
            <person name="Grigoriev I.V."/>
        </authorList>
    </citation>
    <scope>NUCLEOTIDE SEQUENCE [LARGE SCALE GENOMIC DNA]</scope>
    <source>
        <strain evidence="5">RSA 1356</strain>
    </source>
</reference>
<dbReference type="Gene3D" id="2.60.40.790">
    <property type="match status" value="1"/>
</dbReference>
<dbReference type="CDD" id="cd06466">
    <property type="entry name" value="p23_CS_SGT1_like"/>
    <property type="match status" value="1"/>
</dbReference>
<proteinExistence type="predicted"/>
<dbReference type="OrthoDB" id="1898560at2759"/>
<evidence type="ECO:0000313" key="4">
    <source>
        <dbReference type="EMBL" id="RKP08119.1"/>
    </source>
</evidence>
<feature type="compositionally biased region" description="Polar residues" evidence="1">
    <location>
        <begin position="98"/>
        <end position="115"/>
    </location>
</feature>
<protein>
    <submittedName>
        <fullName evidence="4">SGS domain-containing protein</fullName>
    </submittedName>
</protein>